<comment type="caution">
    <text evidence="3">The sequence shown here is derived from an EMBL/GenBank/DDBJ whole genome shotgun (WGS) entry which is preliminary data.</text>
</comment>
<dbReference type="AlphaFoldDB" id="A0A9P5DRW1"/>
<dbReference type="EMBL" id="PVQB02001047">
    <property type="protein sequence ID" value="KAF4332534.1"/>
    <property type="molecule type" value="Genomic_DNA"/>
</dbReference>
<evidence type="ECO:0000259" key="2">
    <source>
        <dbReference type="PROSITE" id="PS50172"/>
    </source>
</evidence>
<dbReference type="SUPFAM" id="SSF52113">
    <property type="entry name" value="BRCT domain"/>
    <property type="match status" value="1"/>
</dbReference>
<dbReference type="Gene3D" id="3.40.50.10190">
    <property type="entry name" value="BRCT domain"/>
    <property type="match status" value="1"/>
</dbReference>
<feature type="compositionally biased region" description="Basic and acidic residues" evidence="1">
    <location>
        <begin position="271"/>
        <end position="282"/>
    </location>
</feature>
<dbReference type="PROSITE" id="PS50172">
    <property type="entry name" value="BRCT"/>
    <property type="match status" value="1"/>
</dbReference>
<name>A0A9P5DRW1_9HYPO</name>
<evidence type="ECO:0000256" key="1">
    <source>
        <dbReference type="SAM" id="MobiDB-lite"/>
    </source>
</evidence>
<feature type="compositionally biased region" description="Basic and acidic residues" evidence="1">
    <location>
        <begin position="390"/>
        <end position="402"/>
    </location>
</feature>
<protein>
    <recommendedName>
        <fullName evidence="2">BRCT domain-containing protein</fullName>
    </recommendedName>
</protein>
<keyword evidence="4" id="KW-1185">Reference proteome</keyword>
<sequence>MPAQIFKNHIIAAAGPLPGQLTVDNLKRWTELRKGKFIEDLDDDITHLLCTKEQFDKKLPRVKQALKLGKCIHIVHCDWFEYSTVKNKKLPEADYSMRSLVAKANAKKREKARIERGKKNAEKFVDTNLFHLYRDRHNFIYQVEITRDNSFTDEYGQKYYLCLWESNAKPHLYWFTAKFLKHKGSSQPSYHRPSPHQGKWRAEMELFMAFFKKKTGIDWQDRVSLAQTMPSSYFQYEPPSNGKPVGRRLKHDVEYCREINAKLRGLPWPPADKEEDKTKSAEDESNAGPRPIKEDDQVMTSPPSPPRAPEHGDKAEEKGPGDDTEMISFPDSEQLPDENEFCPSSGVSQKEKKRTSRSETGPLQDEKPAVTGLEVLEIEKKVKSPPGFEHAPEADKMSHESMETEPQSALATPAPSVDEKDLSGPARSVLSMDAGGVDEIGISLEFEAREPL</sequence>
<reference evidence="3" key="1">
    <citation type="journal article" date="2017" name="Mycologia">
        <title>Fusarium algeriense, sp. nov., a novel toxigenic crown rot pathogen of durum wheat from Algeria is nested in the Fusarium burgessii species complex.</title>
        <authorList>
            <person name="Laraba I."/>
            <person name="Keddad A."/>
            <person name="Boureghda H."/>
            <person name="Abdallah N."/>
            <person name="Vaughan M.M."/>
            <person name="Proctor R.H."/>
            <person name="Busman M."/>
            <person name="O'Donnell K."/>
        </authorList>
    </citation>
    <scope>NUCLEOTIDE SEQUENCE</scope>
    <source>
        <strain evidence="3">NRRL 25174</strain>
    </source>
</reference>
<dbReference type="Proteomes" id="UP000730481">
    <property type="component" value="Unassembled WGS sequence"/>
</dbReference>
<dbReference type="OrthoDB" id="342264at2759"/>
<evidence type="ECO:0000313" key="4">
    <source>
        <dbReference type="Proteomes" id="UP000730481"/>
    </source>
</evidence>
<proteinExistence type="predicted"/>
<feature type="compositionally biased region" description="Basic and acidic residues" evidence="1">
    <location>
        <begin position="308"/>
        <end position="321"/>
    </location>
</feature>
<dbReference type="CDD" id="cd00027">
    <property type="entry name" value="BRCT"/>
    <property type="match status" value="1"/>
</dbReference>
<feature type="domain" description="BRCT" evidence="2">
    <location>
        <begin position="1"/>
        <end position="97"/>
    </location>
</feature>
<reference evidence="3" key="2">
    <citation type="submission" date="2020-02" db="EMBL/GenBank/DDBJ databases">
        <title>Identification and distribution of gene clusters putatively required for synthesis of sphingolipid metabolism inhibitors in phylogenetically diverse species of the filamentous fungus Fusarium.</title>
        <authorList>
            <person name="Kim H.-S."/>
            <person name="Busman M."/>
            <person name="Brown D.W."/>
            <person name="Divon H."/>
            <person name="Uhlig S."/>
            <person name="Proctor R.H."/>
        </authorList>
    </citation>
    <scope>NUCLEOTIDE SEQUENCE</scope>
    <source>
        <strain evidence="3">NRRL 25174</strain>
    </source>
</reference>
<accession>A0A9P5DRW1</accession>
<dbReference type="InterPro" id="IPR001357">
    <property type="entry name" value="BRCT_dom"/>
</dbReference>
<gene>
    <name evidence="3" type="ORF">FBEOM_13665</name>
</gene>
<organism evidence="3 4">
    <name type="scientific">Fusarium beomiforme</name>
    <dbReference type="NCBI Taxonomy" id="44412"/>
    <lineage>
        <taxon>Eukaryota</taxon>
        <taxon>Fungi</taxon>
        <taxon>Dikarya</taxon>
        <taxon>Ascomycota</taxon>
        <taxon>Pezizomycotina</taxon>
        <taxon>Sordariomycetes</taxon>
        <taxon>Hypocreomycetidae</taxon>
        <taxon>Hypocreales</taxon>
        <taxon>Nectriaceae</taxon>
        <taxon>Fusarium</taxon>
        <taxon>Fusarium burgessii species complex</taxon>
    </lineage>
</organism>
<dbReference type="InterPro" id="IPR036420">
    <property type="entry name" value="BRCT_dom_sf"/>
</dbReference>
<feature type="region of interest" description="Disordered" evidence="1">
    <location>
        <begin position="265"/>
        <end position="430"/>
    </location>
</feature>
<evidence type="ECO:0000313" key="3">
    <source>
        <dbReference type="EMBL" id="KAF4332534.1"/>
    </source>
</evidence>